<evidence type="ECO:0000313" key="2">
    <source>
        <dbReference type="Proteomes" id="UP000051950"/>
    </source>
</evidence>
<accession>A0A0T5VHF0</accession>
<organism evidence="1 2">
    <name type="scientific">Pedobacter ginsenosidimutans</name>
    <dbReference type="NCBI Taxonomy" id="687842"/>
    <lineage>
        <taxon>Bacteria</taxon>
        <taxon>Pseudomonadati</taxon>
        <taxon>Bacteroidota</taxon>
        <taxon>Sphingobacteriia</taxon>
        <taxon>Sphingobacteriales</taxon>
        <taxon>Sphingobacteriaceae</taxon>
        <taxon>Pedobacter</taxon>
    </lineage>
</organism>
<dbReference type="AlphaFoldDB" id="A0A0T5VHF0"/>
<protein>
    <submittedName>
        <fullName evidence="1">Uncharacterized protein</fullName>
    </submittedName>
</protein>
<reference evidence="1 2" key="1">
    <citation type="submission" date="2015-11" db="EMBL/GenBank/DDBJ databases">
        <title>Sequence of Pedobacter ginsenosidimutans.</title>
        <authorList>
            <person name="Carson E."/>
            <person name="Keyser V."/>
            <person name="Newman J."/>
            <person name="Miller J."/>
        </authorList>
    </citation>
    <scope>NUCLEOTIDE SEQUENCE [LARGE SCALE GENOMIC DNA]</scope>
    <source>
        <strain evidence="1 2">KACC 14530</strain>
    </source>
</reference>
<gene>
    <name evidence="1" type="ORF">ASU31_25705</name>
</gene>
<keyword evidence="2" id="KW-1185">Reference proteome</keyword>
<sequence>MKKDENLYHKGLRRYFAQASQQPHFFPTHLSILIALVQCCNYQDITLPFNVSRKKLMRFSRIKSVSTYHKNIRELKESGFIKYKPSWHPKLGSEMKLNIGLDKNF</sequence>
<name>A0A0T5VHF0_9SPHI</name>
<dbReference type="EMBL" id="LMZQ01000053">
    <property type="protein sequence ID" value="KRT13201.1"/>
    <property type="molecule type" value="Genomic_DNA"/>
</dbReference>
<dbReference type="STRING" id="687842.ASU31_25705"/>
<dbReference type="Proteomes" id="UP000051950">
    <property type="component" value="Unassembled WGS sequence"/>
</dbReference>
<proteinExistence type="predicted"/>
<comment type="caution">
    <text evidence="1">The sequence shown here is derived from an EMBL/GenBank/DDBJ whole genome shotgun (WGS) entry which is preliminary data.</text>
</comment>
<evidence type="ECO:0000313" key="1">
    <source>
        <dbReference type="EMBL" id="KRT13201.1"/>
    </source>
</evidence>